<proteinExistence type="predicted"/>
<dbReference type="PANTHER" id="PTHR39166:SF1">
    <property type="entry name" value="BLL1166 PROTEIN"/>
    <property type="match status" value="1"/>
</dbReference>
<evidence type="ECO:0000313" key="1">
    <source>
        <dbReference type="EMBL" id="PAX53152.1"/>
    </source>
</evidence>
<accession>A0A2A2THF1</accession>
<keyword evidence="2" id="KW-1185">Reference proteome</keyword>
<sequence>MNYSFSNRELELKIELKRILADSPVGEVLAEIPKLSLPNWWLAGGAVRNTVWCSIFGNDCKLVIKDFDIAFFDLNGNRSQELAAKEIMTNNFPNYEFDIKNQASFARWRNGRRTYSSTENGIMNWLHTATAVGVKMNLQGEWDFFIPYGLDDLFNGIIYPTPEHMDNPDASNKSVEFLQKCPCLKVRN</sequence>
<reference evidence="1 2" key="1">
    <citation type="submission" date="2017-08" db="EMBL/GenBank/DDBJ databases">
        <title>Draft genome sequence of filamentous cyanobacterium Calothrix elsteri CCALA 953.</title>
        <authorList>
            <person name="Gagunashvili A.N."/>
            <person name="Elster J."/>
            <person name="Andresson O.S."/>
        </authorList>
    </citation>
    <scope>NUCLEOTIDE SEQUENCE [LARGE SCALE GENOMIC DNA]</scope>
    <source>
        <strain evidence="1 2">CCALA 953</strain>
    </source>
</reference>
<name>A0A2A2THF1_9CYAN</name>
<organism evidence="1 2">
    <name type="scientific">Brunnivagina elsteri CCALA 953</name>
    <dbReference type="NCBI Taxonomy" id="987040"/>
    <lineage>
        <taxon>Bacteria</taxon>
        <taxon>Bacillati</taxon>
        <taxon>Cyanobacteriota</taxon>
        <taxon>Cyanophyceae</taxon>
        <taxon>Nostocales</taxon>
        <taxon>Calotrichaceae</taxon>
        <taxon>Brunnivagina</taxon>
    </lineage>
</organism>
<protein>
    <recommendedName>
        <fullName evidence="3">Nucleotidyltransferase family protein</fullName>
    </recommendedName>
</protein>
<dbReference type="PANTHER" id="PTHR39166">
    <property type="entry name" value="BLL1166 PROTEIN"/>
    <property type="match status" value="1"/>
</dbReference>
<dbReference type="OrthoDB" id="9805247at2"/>
<dbReference type="Proteomes" id="UP000218238">
    <property type="component" value="Unassembled WGS sequence"/>
</dbReference>
<gene>
    <name evidence="1" type="ORF">CK510_15500</name>
</gene>
<dbReference type="EMBL" id="NTFS01000166">
    <property type="protein sequence ID" value="PAX53152.1"/>
    <property type="molecule type" value="Genomic_DNA"/>
</dbReference>
<evidence type="ECO:0008006" key="3">
    <source>
        <dbReference type="Google" id="ProtNLM"/>
    </source>
</evidence>
<evidence type="ECO:0000313" key="2">
    <source>
        <dbReference type="Proteomes" id="UP000218238"/>
    </source>
</evidence>
<dbReference type="RefSeq" id="WP_095722558.1">
    <property type="nucleotide sequence ID" value="NZ_NTFS01000166.1"/>
</dbReference>
<dbReference type="Pfam" id="PF06042">
    <property type="entry name" value="NTP_transf_6"/>
    <property type="match status" value="1"/>
</dbReference>
<dbReference type="AlphaFoldDB" id="A0A2A2THF1"/>
<dbReference type="InterPro" id="IPR009267">
    <property type="entry name" value="NTP_transf_6"/>
</dbReference>
<comment type="caution">
    <text evidence="1">The sequence shown here is derived from an EMBL/GenBank/DDBJ whole genome shotgun (WGS) entry which is preliminary data.</text>
</comment>